<dbReference type="InterPro" id="IPR000253">
    <property type="entry name" value="FHA_dom"/>
</dbReference>
<name>A0A0K1Q1X9_9BACT</name>
<dbReference type="STRING" id="1391654.AKJ09_06043"/>
<proteinExistence type="predicted"/>
<dbReference type="InterPro" id="IPR050469">
    <property type="entry name" value="Diguanylate_Cyclase"/>
</dbReference>
<dbReference type="InterPro" id="IPR043128">
    <property type="entry name" value="Rev_trsase/Diguanyl_cyclase"/>
</dbReference>
<dbReference type="InterPro" id="IPR008984">
    <property type="entry name" value="SMAD_FHA_dom_sf"/>
</dbReference>
<dbReference type="Gene3D" id="3.30.70.270">
    <property type="match status" value="1"/>
</dbReference>
<evidence type="ECO:0000259" key="5">
    <source>
        <dbReference type="PROSITE" id="PS50887"/>
    </source>
</evidence>
<dbReference type="CDD" id="cd01949">
    <property type="entry name" value="GGDEF"/>
    <property type="match status" value="1"/>
</dbReference>
<organism evidence="6 7">
    <name type="scientific">Labilithrix luteola</name>
    <dbReference type="NCBI Taxonomy" id="1391654"/>
    <lineage>
        <taxon>Bacteria</taxon>
        <taxon>Pseudomonadati</taxon>
        <taxon>Myxococcota</taxon>
        <taxon>Polyangia</taxon>
        <taxon>Polyangiales</taxon>
        <taxon>Labilitrichaceae</taxon>
        <taxon>Labilithrix</taxon>
    </lineage>
</organism>
<dbReference type="PROSITE" id="PS50887">
    <property type="entry name" value="GGDEF"/>
    <property type="match status" value="1"/>
</dbReference>
<evidence type="ECO:0000256" key="3">
    <source>
        <dbReference type="SAM" id="MobiDB-lite"/>
    </source>
</evidence>
<dbReference type="InterPro" id="IPR029787">
    <property type="entry name" value="Nucleotide_cyclase"/>
</dbReference>
<dbReference type="SUPFAM" id="SSF55073">
    <property type="entry name" value="Nucleotide cyclase"/>
    <property type="match status" value="1"/>
</dbReference>
<evidence type="ECO:0000259" key="4">
    <source>
        <dbReference type="PROSITE" id="PS50006"/>
    </source>
</evidence>
<dbReference type="PROSITE" id="PS50006">
    <property type="entry name" value="FHA_DOMAIN"/>
    <property type="match status" value="1"/>
</dbReference>
<dbReference type="SUPFAM" id="SSF49879">
    <property type="entry name" value="SMAD/FHA domain"/>
    <property type="match status" value="1"/>
</dbReference>
<dbReference type="InterPro" id="IPR000160">
    <property type="entry name" value="GGDEF_dom"/>
</dbReference>
<evidence type="ECO:0000256" key="1">
    <source>
        <dbReference type="ARBA" id="ARBA00012528"/>
    </source>
</evidence>
<dbReference type="EMBL" id="CP012333">
    <property type="protein sequence ID" value="AKU99379.1"/>
    <property type="molecule type" value="Genomic_DNA"/>
</dbReference>
<dbReference type="OrthoDB" id="9790367at2"/>
<dbReference type="SMART" id="SM00240">
    <property type="entry name" value="FHA"/>
    <property type="match status" value="1"/>
</dbReference>
<dbReference type="PANTHER" id="PTHR45138:SF9">
    <property type="entry name" value="DIGUANYLATE CYCLASE DGCM-RELATED"/>
    <property type="match status" value="1"/>
</dbReference>
<comment type="catalytic activity">
    <reaction evidence="2">
        <text>2 GTP = 3',3'-c-di-GMP + 2 diphosphate</text>
        <dbReference type="Rhea" id="RHEA:24898"/>
        <dbReference type="ChEBI" id="CHEBI:33019"/>
        <dbReference type="ChEBI" id="CHEBI:37565"/>
        <dbReference type="ChEBI" id="CHEBI:58805"/>
        <dbReference type="EC" id="2.7.7.65"/>
    </reaction>
</comment>
<dbReference type="SMART" id="SM00267">
    <property type="entry name" value="GGDEF"/>
    <property type="match status" value="1"/>
</dbReference>
<feature type="region of interest" description="Disordered" evidence="3">
    <location>
        <begin position="1"/>
        <end position="32"/>
    </location>
</feature>
<protein>
    <recommendedName>
        <fullName evidence="1">diguanylate cyclase</fullName>
        <ecNumber evidence="1">2.7.7.65</ecNumber>
    </recommendedName>
</protein>
<dbReference type="Pfam" id="PF00990">
    <property type="entry name" value="GGDEF"/>
    <property type="match status" value="1"/>
</dbReference>
<reference evidence="6 7" key="1">
    <citation type="submission" date="2015-08" db="EMBL/GenBank/DDBJ databases">
        <authorList>
            <person name="Babu N.S."/>
            <person name="Beckwith C.J."/>
            <person name="Beseler K.G."/>
            <person name="Brison A."/>
            <person name="Carone J.V."/>
            <person name="Caskin T.P."/>
            <person name="Diamond M."/>
            <person name="Durham M.E."/>
            <person name="Foxe J.M."/>
            <person name="Go M."/>
            <person name="Henderson B.A."/>
            <person name="Jones I.B."/>
            <person name="McGettigan J.A."/>
            <person name="Micheletti S.J."/>
            <person name="Nasrallah M.E."/>
            <person name="Ortiz D."/>
            <person name="Piller C.R."/>
            <person name="Privatt S.R."/>
            <person name="Schneider S.L."/>
            <person name="Sharp S."/>
            <person name="Smith T.C."/>
            <person name="Stanton J.D."/>
            <person name="Ullery H.E."/>
            <person name="Wilson R.J."/>
            <person name="Serrano M.G."/>
            <person name="Buck G."/>
            <person name="Lee V."/>
            <person name="Wang Y."/>
            <person name="Carvalho R."/>
            <person name="Voegtly L."/>
            <person name="Shi R."/>
            <person name="Duckworth R."/>
            <person name="Johnson A."/>
            <person name="Loviza R."/>
            <person name="Walstead R."/>
            <person name="Shah Z."/>
            <person name="Kiflezghi M."/>
            <person name="Wade K."/>
            <person name="Ball S.L."/>
            <person name="Bradley K.W."/>
            <person name="Asai D.J."/>
            <person name="Bowman C.A."/>
            <person name="Russell D.A."/>
            <person name="Pope W.H."/>
            <person name="Jacobs-Sera D."/>
            <person name="Hendrix R.W."/>
            <person name="Hatfull G.F."/>
        </authorList>
    </citation>
    <scope>NUCLEOTIDE SEQUENCE [LARGE SCALE GENOMIC DNA]</scope>
    <source>
        <strain evidence="6 7">DSM 27648</strain>
    </source>
</reference>
<dbReference type="Proteomes" id="UP000064967">
    <property type="component" value="Chromosome"/>
</dbReference>
<dbReference type="NCBIfam" id="TIGR00254">
    <property type="entry name" value="GGDEF"/>
    <property type="match status" value="1"/>
</dbReference>
<evidence type="ECO:0000313" key="6">
    <source>
        <dbReference type="EMBL" id="AKU99379.1"/>
    </source>
</evidence>
<dbReference type="CDD" id="cd00060">
    <property type="entry name" value="FHA"/>
    <property type="match status" value="1"/>
</dbReference>
<sequence length="319" mass="35473">MDPKDPRHLPQPQLPTSPTAFQAGRPRDSSPERATAIDLEGFHSAPSNDRACLVVIYGPELGKRASLGSTVFEIGRSSRADLAIDQESISRHHARISWDGKSHVIYDLGSTNGTFVNDQSCKERALKDGDQVKLGRSILKYMAGDNIEANYHEEIYRLMTMDALTQTHNRRYFNEALEREYNRSLRYRRALSLILFDIDHFKKINDTYGHVAGDSVLRQLALVVKPRLRTQDVLARVGGEEFAVLLPEVDLVGARIAADKVRSLVEAARFLVDHKEFGCTVSVGVTTFGDNVTSAGMLYELADQNLYAAKNGGRNRVAG</sequence>
<accession>A0A0K1Q1X9</accession>
<dbReference type="RefSeq" id="WP_146650825.1">
    <property type="nucleotide sequence ID" value="NZ_CP012333.1"/>
</dbReference>
<feature type="domain" description="FHA" evidence="4">
    <location>
        <begin position="72"/>
        <end position="121"/>
    </location>
</feature>
<dbReference type="KEGG" id="llu:AKJ09_06043"/>
<dbReference type="EC" id="2.7.7.65" evidence="1"/>
<dbReference type="GO" id="GO:0052621">
    <property type="term" value="F:diguanylate cyclase activity"/>
    <property type="evidence" value="ECO:0007669"/>
    <property type="project" value="UniProtKB-EC"/>
</dbReference>
<feature type="domain" description="GGDEF" evidence="5">
    <location>
        <begin position="189"/>
        <end position="319"/>
    </location>
</feature>
<dbReference type="Gene3D" id="2.60.200.20">
    <property type="match status" value="1"/>
</dbReference>
<dbReference type="FunFam" id="3.30.70.270:FF:000001">
    <property type="entry name" value="Diguanylate cyclase domain protein"/>
    <property type="match status" value="1"/>
</dbReference>
<dbReference type="AlphaFoldDB" id="A0A0K1Q1X9"/>
<keyword evidence="7" id="KW-1185">Reference proteome</keyword>
<dbReference type="PANTHER" id="PTHR45138">
    <property type="entry name" value="REGULATORY COMPONENTS OF SENSORY TRANSDUCTION SYSTEM"/>
    <property type="match status" value="1"/>
</dbReference>
<gene>
    <name evidence="6" type="ORF">AKJ09_06043</name>
</gene>
<evidence type="ECO:0000313" key="7">
    <source>
        <dbReference type="Proteomes" id="UP000064967"/>
    </source>
</evidence>
<evidence type="ECO:0000256" key="2">
    <source>
        <dbReference type="ARBA" id="ARBA00034247"/>
    </source>
</evidence>
<dbReference type="Pfam" id="PF00498">
    <property type="entry name" value="FHA"/>
    <property type="match status" value="1"/>
</dbReference>